<organism evidence="1 2">
    <name type="scientific">Diaporthe eres</name>
    <name type="common">Phomopsis oblonga</name>
    <dbReference type="NCBI Taxonomy" id="83184"/>
    <lineage>
        <taxon>Eukaryota</taxon>
        <taxon>Fungi</taxon>
        <taxon>Dikarya</taxon>
        <taxon>Ascomycota</taxon>
        <taxon>Pezizomycotina</taxon>
        <taxon>Sordariomycetes</taxon>
        <taxon>Sordariomycetidae</taxon>
        <taxon>Diaporthales</taxon>
        <taxon>Diaporthaceae</taxon>
        <taxon>Diaporthe</taxon>
        <taxon>Diaporthe eres species complex</taxon>
    </lineage>
</organism>
<reference evidence="1 2" key="1">
    <citation type="submission" date="2024-02" db="EMBL/GenBank/DDBJ databases">
        <title>De novo assembly and annotation of 12 fungi associated with fruit tree decline syndrome in Ontario, Canada.</title>
        <authorList>
            <person name="Sulman M."/>
            <person name="Ellouze W."/>
            <person name="Ilyukhin E."/>
        </authorList>
    </citation>
    <scope>NUCLEOTIDE SEQUENCE [LARGE SCALE GENOMIC DNA]</scope>
    <source>
        <strain evidence="1 2">M169</strain>
    </source>
</reference>
<dbReference type="EMBL" id="JAKNSF020000138">
    <property type="protein sequence ID" value="KAK7712226.1"/>
    <property type="molecule type" value="Genomic_DNA"/>
</dbReference>
<gene>
    <name evidence="1" type="ORF">SLS63_012464</name>
</gene>
<comment type="caution">
    <text evidence="1">The sequence shown here is derived from an EMBL/GenBank/DDBJ whole genome shotgun (WGS) entry which is preliminary data.</text>
</comment>
<sequence length="75" mass="8149">MSSRLWAKRLRGKDGWWLPEQFSAEWDNVNYEPFSEGITNFATGAGAAGAFNEKSNVFHIGMPGRTGGAGGNRGE</sequence>
<name>A0ABR1NR69_DIAER</name>
<keyword evidence="2" id="KW-1185">Reference proteome</keyword>
<dbReference type="Proteomes" id="UP001430848">
    <property type="component" value="Unassembled WGS sequence"/>
</dbReference>
<protein>
    <submittedName>
        <fullName evidence="1">Uncharacterized protein</fullName>
    </submittedName>
</protein>
<evidence type="ECO:0000313" key="2">
    <source>
        <dbReference type="Proteomes" id="UP001430848"/>
    </source>
</evidence>
<proteinExistence type="predicted"/>
<evidence type="ECO:0000313" key="1">
    <source>
        <dbReference type="EMBL" id="KAK7712226.1"/>
    </source>
</evidence>
<accession>A0ABR1NR69</accession>